<dbReference type="PATRIC" id="fig|65700.7.peg.1567"/>
<comment type="caution">
    <text evidence="2">The sequence shown here is derived from an EMBL/GenBank/DDBJ whole genome shotgun (WGS) entry which is preliminary data.</text>
</comment>
<keyword evidence="3" id="KW-1185">Reference proteome</keyword>
<gene>
    <name evidence="2" type="ORF">SY86_06205</name>
</gene>
<evidence type="ECO:0000256" key="1">
    <source>
        <dbReference type="SAM" id="MobiDB-lite"/>
    </source>
</evidence>
<proteinExistence type="predicted"/>
<feature type="compositionally biased region" description="Polar residues" evidence="1">
    <location>
        <begin position="21"/>
        <end position="31"/>
    </location>
</feature>
<sequence>MVVGGWRYDNITAAQDKKTGRNTTDTGTQGVKPSLMTDAGGLPLSRGVAAADRHDIKLVADTPGALQTGCPGQKPGLCPDKGDGAPGQNRPVGPS</sequence>
<evidence type="ECO:0000313" key="2">
    <source>
        <dbReference type="EMBL" id="KKF35111.1"/>
    </source>
</evidence>
<dbReference type="Proteomes" id="UP000033924">
    <property type="component" value="Unassembled WGS sequence"/>
</dbReference>
<dbReference type="EMBL" id="JXNU01000003">
    <property type="protein sequence ID" value="KKF35111.1"/>
    <property type="molecule type" value="Genomic_DNA"/>
</dbReference>
<accession>A0A0M2KDP6</accession>
<protein>
    <submittedName>
        <fullName evidence="2">Uncharacterized protein</fullName>
    </submittedName>
</protein>
<name>A0A0M2KDP6_9GAMM</name>
<reference evidence="2 3" key="1">
    <citation type="submission" date="2015-01" db="EMBL/GenBank/DDBJ databases">
        <title>Erwinia tracheiphila.</title>
        <authorList>
            <person name="Shapiro L.R."/>
        </authorList>
    </citation>
    <scope>NUCLEOTIDE SEQUENCE [LARGE SCALE GENOMIC DNA]</scope>
    <source>
        <strain evidence="2 3">BuffGH</strain>
    </source>
</reference>
<evidence type="ECO:0000313" key="3">
    <source>
        <dbReference type="Proteomes" id="UP000033924"/>
    </source>
</evidence>
<feature type="region of interest" description="Disordered" evidence="1">
    <location>
        <begin position="14"/>
        <end position="40"/>
    </location>
</feature>
<feature type="region of interest" description="Disordered" evidence="1">
    <location>
        <begin position="67"/>
        <end position="95"/>
    </location>
</feature>
<dbReference type="AlphaFoldDB" id="A0A0M2KDP6"/>
<organism evidence="2 3">
    <name type="scientific">Erwinia tracheiphila</name>
    <dbReference type="NCBI Taxonomy" id="65700"/>
    <lineage>
        <taxon>Bacteria</taxon>
        <taxon>Pseudomonadati</taxon>
        <taxon>Pseudomonadota</taxon>
        <taxon>Gammaproteobacteria</taxon>
        <taxon>Enterobacterales</taxon>
        <taxon>Erwiniaceae</taxon>
        <taxon>Erwinia</taxon>
    </lineage>
</organism>